<evidence type="ECO:0000256" key="2">
    <source>
        <dbReference type="ARBA" id="ARBA00004733"/>
    </source>
</evidence>
<comment type="pathway">
    <text evidence="2 9">Amino-acid biosynthesis; L-tryptophan biosynthesis; L-tryptophan from chorismate: step 5/5.</text>
</comment>
<evidence type="ECO:0000256" key="4">
    <source>
        <dbReference type="ARBA" id="ARBA00022605"/>
    </source>
</evidence>
<dbReference type="InterPro" id="IPR011060">
    <property type="entry name" value="RibuloseP-bd_barrel"/>
</dbReference>
<dbReference type="CDD" id="cd04724">
    <property type="entry name" value="Tryptophan_synthase_alpha"/>
    <property type="match status" value="1"/>
</dbReference>
<dbReference type="FunFam" id="3.20.20.70:FF:000037">
    <property type="entry name" value="Tryptophan synthase alpha chain"/>
    <property type="match status" value="1"/>
</dbReference>
<keyword evidence="6 9" id="KW-0057">Aromatic amino acid biosynthesis</keyword>
<keyword evidence="5 9" id="KW-0822">Tryptophan biosynthesis</keyword>
<evidence type="ECO:0000256" key="9">
    <source>
        <dbReference type="HAMAP-Rule" id="MF_00131"/>
    </source>
</evidence>
<evidence type="ECO:0000256" key="5">
    <source>
        <dbReference type="ARBA" id="ARBA00022822"/>
    </source>
</evidence>
<accession>A0A7J3M3X1</accession>
<dbReference type="GO" id="GO:0004834">
    <property type="term" value="F:tryptophan synthase activity"/>
    <property type="evidence" value="ECO:0007669"/>
    <property type="project" value="UniProtKB-UniRule"/>
</dbReference>
<keyword evidence="4 9" id="KW-0028">Amino-acid biosynthesis</keyword>
<dbReference type="InterPro" id="IPR018204">
    <property type="entry name" value="Trp_synthase_alpha_AS"/>
</dbReference>
<comment type="function">
    <text evidence="1 9">The alpha subunit is responsible for the aldol cleavage of indoleglycerol phosphate to indole and glyceraldehyde 3-phosphate.</text>
</comment>
<dbReference type="Pfam" id="PF00290">
    <property type="entry name" value="Trp_syntA"/>
    <property type="match status" value="1"/>
</dbReference>
<comment type="similarity">
    <text evidence="9 10">Belongs to the TrpA family.</text>
</comment>
<dbReference type="GO" id="GO:0005829">
    <property type="term" value="C:cytosol"/>
    <property type="evidence" value="ECO:0007669"/>
    <property type="project" value="TreeGrafter"/>
</dbReference>
<name>A0A7J3M3X1_ARCFL</name>
<dbReference type="HAMAP" id="MF_00131">
    <property type="entry name" value="Trp_synth_alpha"/>
    <property type="match status" value="1"/>
</dbReference>
<evidence type="ECO:0000313" key="11">
    <source>
        <dbReference type="EMBL" id="HGT83025.1"/>
    </source>
</evidence>
<sequence>MISKSLIVFFPAGYPRKEKTLDFMFSADADAIELGIPFSDPVADGVAIQKAYYEALSSGFRVGDVFWIAREFRKKDSRKLILMSYYNPIYTTGMREFAERAYESGFDAILVVDLPFDEAKDFVEICRDVGIKNVFLAAPNTSEQRLAKIDELSCFVYLVSTYGVTGAREKVSRLAFEALRRAKKICKKPVAIGFGVSKKEHVTELFNAGADAVVVGSAVVELISKFKEEADKKIAEFTSGLRP</sequence>
<dbReference type="PANTHER" id="PTHR43406">
    <property type="entry name" value="TRYPTOPHAN SYNTHASE, ALPHA CHAIN"/>
    <property type="match status" value="1"/>
</dbReference>
<proteinExistence type="inferred from homology"/>
<dbReference type="PROSITE" id="PS00167">
    <property type="entry name" value="TRP_SYNTHASE_ALPHA"/>
    <property type="match status" value="1"/>
</dbReference>
<evidence type="ECO:0000256" key="7">
    <source>
        <dbReference type="ARBA" id="ARBA00023239"/>
    </source>
</evidence>
<comment type="caution">
    <text evidence="11">The sequence shown here is derived from an EMBL/GenBank/DDBJ whole genome shotgun (WGS) entry which is preliminary data.</text>
</comment>
<dbReference type="NCBIfam" id="TIGR00262">
    <property type="entry name" value="trpA"/>
    <property type="match status" value="1"/>
</dbReference>
<evidence type="ECO:0000256" key="8">
    <source>
        <dbReference type="ARBA" id="ARBA00049047"/>
    </source>
</evidence>
<evidence type="ECO:0000256" key="10">
    <source>
        <dbReference type="RuleBase" id="RU003662"/>
    </source>
</evidence>
<protein>
    <recommendedName>
        <fullName evidence="9">Tryptophan synthase alpha chain</fullName>
        <ecNumber evidence="9">4.2.1.20</ecNumber>
    </recommendedName>
</protein>
<keyword evidence="7 9" id="KW-0456">Lyase</keyword>
<comment type="catalytic activity">
    <reaction evidence="8 9">
        <text>(1S,2R)-1-C-(indol-3-yl)glycerol 3-phosphate + L-serine = D-glyceraldehyde 3-phosphate + L-tryptophan + H2O</text>
        <dbReference type="Rhea" id="RHEA:10532"/>
        <dbReference type="ChEBI" id="CHEBI:15377"/>
        <dbReference type="ChEBI" id="CHEBI:33384"/>
        <dbReference type="ChEBI" id="CHEBI:57912"/>
        <dbReference type="ChEBI" id="CHEBI:58866"/>
        <dbReference type="ChEBI" id="CHEBI:59776"/>
        <dbReference type="EC" id="4.2.1.20"/>
    </reaction>
</comment>
<evidence type="ECO:0000256" key="3">
    <source>
        <dbReference type="ARBA" id="ARBA00011270"/>
    </source>
</evidence>
<dbReference type="InterPro" id="IPR013785">
    <property type="entry name" value="Aldolase_TIM"/>
</dbReference>
<dbReference type="PANTHER" id="PTHR43406:SF1">
    <property type="entry name" value="TRYPTOPHAN SYNTHASE ALPHA CHAIN, CHLOROPLASTIC"/>
    <property type="match status" value="1"/>
</dbReference>
<dbReference type="EMBL" id="DSYZ01000091">
    <property type="protein sequence ID" value="HGT83025.1"/>
    <property type="molecule type" value="Genomic_DNA"/>
</dbReference>
<dbReference type="Gene3D" id="3.20.20.70">
    <property type="entry name" value="Aldolase class I"/>
    <property type="match status" value="1"/>
</dbReference>
<dbReference type="InterPro" id="IPR002028">
    <property type="entry name" value="Trp_synthase_suA"/>
</dbReference>
<dbReference type="UniPathway" id="UPA00035">
    <property type="reaction ID" value="UER00044"/>
</dbReference>
<gene>
    <name evidence="9 11" type="primary">trpA</name>
    <name evidence="11" type="ORF">ENT52_04785</name>
</gene>
<dbReference type="SUPFAM" id="SSF51366">
    <property type="entry name" value="Ribulose-phoshate binding barrel"/>
    <property type="match status" value="1"/>
</dbReference>
<comment type="subunit">
    <text evidence="3 9">Tetramer of two alpha and two beta chains.</text>
</comment>
<feature type="active site" description="Proton acceptor" evidence="9">
    <location>
        <position position="44"/>
    </location>
</feature>
<dbReference type="EC" id="4.2.1.20" evidence="9"/>
<reference evidence="11" key="1">
    <citation type="journal article" date="2020" name="mSystems">
        <title>Genome- and Community-Level Interaction Insights into Carbon Utilization and Element Cycling Functions of Hydrothermarchaeota in Hydrothermal Sediment.</title>
        <authorList>
            <person name="Zhou Z."/>
            <person name="Liu Y."/>
            <person name="Xu W."/>
            <person name="Pan J."/>
            <person name="Luo Z.H."/>
            <person name="Li M."/>
        </authorList>
    </citation>
    <scope>NUCLEOTIDE SEQUENCE [LARGE SCALE GENOMIC DNA]</scope>
    <source>
        <strain evidence="11">SpSt-587</strain>
    </source>
</reference>
<evidence type="ECO:0000256" key="6">
    <source>
        <dbReference type="ARBA" id="ARBA00023141"/>
    </source>
</evidence>
<feature type="active site" description="Proton acceptor" evidence="9">
    <location>
        <position position="33"/>
    </location>
</feature>
<organism evidence="11">
    <name type="scientific">Archaeoglobus fulgidus</name>
    <dbReference type="NCBI Taxonomy" id="2234"/>
    <lineage>
        <taxon>Archaea</taxon>
        <taxon>Methanobacteriati</taxon>
        <taxon>Methanobacteriota</taxon>
        <taxon>Archaeoglobi</taxon>
        <taxon>Archaeoglobales</taxon>
        <taxon>Archaeoglobaceae</taxon>
        <taxon>Archaeoglobus</taxon>
    </lineage>
</organism>
<dbReference type="AlphaFoldDB" id="A0A7J3M3X1"/>
<evidence type="ECO:0000256" key="1">
    <source>
        <dbReference type="ARBA" id="ARBA00003365"/>
    </source>
</evidence>